<dbReference type="CDD" id="cd17324">
    <property type="entry name" value="MFS_NepI_like"/>
    <property type="match status" value="1"/>
</dbReference>
<dbReference type="InterPro" id="IPR011701">
    <property type="entry name" value="MFS"/>
</dbReference>
<feature type="transmembrane region" description="Helical" evidence="3">
    <location>
        <begin position="422"/>
        <end position="440"/>
    </location>
</feature>
<feature type="transmembrane region" description="Helical" evidence="3">
    <location>
        <begin position="129"/>
        <end position="152"/>
    </location>
</feature>
<dbReference type="InterPro" id="IPR020846">
    <property type="entry name" value="MFS_dom"/>
</dbReference>
<dbReference type="PANTHER" id="PTHR42910">
    <property type="entry name" value="TRANSPORTER SCO4007-RELATED"/>
    <property type="match status" value="1"/>
</dbReference>
<dbReference type="OrthoDB" id="2105912at2759"/>
<dbReference type="EMBL" id="KN838635">
    <property type="protein sequence ID" value="KIJ99953.1"/>
    <property type="molecule type" value="Genomic_DNA"/>
</dbReference>
<reference evidence="5 6" key="1">
    <citation type="submission" date="2014-04" db="EMBL/GenBank/DDBJ databases">
        <authorList>
            <consortium name="DOE Joint Genome Institute"/>
            <person name="Kuo A."/>
            <person name="Kohler A."/>
            <person name="Nagy L.G."/>
            <person name="Floudas D."/>
            <person name="Copeland A."/>
            <person name="Barry K.W."/>
            <person name="Cichocki N."/>
            <person name="Veneault-Fourrey C."/>
            <person name="LaButti K."/>
            <person name="Lindquist E.A."/>
            <person name="Lipzen A."/>
            <person name="Lundell T."/>
            <person name="Morin E."/>
            <person name="Murat C."/>
            <person name="Sun H."/>
            <person name="Tunlid A."/>
            <person name="Henrissat B."/>
            <person name="Grigoriev I.V."/>
            <person name="Hibbett D.S."/>
            <person name="Martin F."/>
            <person name="Nordberg H.P."/>
            <person name="Cantor M.N."/>
            <person name="Hua S.X."/>
        </authorList>
    </citation>
    <scope>NUCLEOTIDE SEQUENCE [LARGE SCALE GENOMIC DNA]</scope>
    <source>
        <strain evidence="5 6">LaAM-08-1</strain>
    </source>
</reference>
<dbReference type="GO" id="GO:0016020">
    <property type="term" value="C:membrane"/>
    <property type="evidence" value="ECO:0007669"/>
    <property type="project" value="UniProtKB-SubCell"/>
</dbReference>
<evidence type="ECO:0000259" key="4">
    <source>
        <dbReference type="PROSITE" id="PS50850"/>
    </source>
</evidence>
<feature type="transmembrane region" description="Helical" evidence="3">
    <location>
        <begin position="350"/>
        <end position="369"/>
    </location>
</feature>
<evidence type="ECO:0000256" key="1">
    <source>
        <dbReference type="ARBA" id="ARBA00004141"/>
    </source>
</evidence>
<name>A0A0C9XEC4_9AGAR</name>
<evidence type="ECO:0000313" key="5">
    <source>
        <dbReference type="EMBL" id="KIJ99953.1"/>
    </source>
</evidence>
<comment type="subcellular location">
    <subcellularLocation>
        <location evidence="1">Membrane</location>
        <topology evidence="1">Multi-pass membrane protein</topology>
    </subcellularLocation>
</comment>
<keyword evidence="3" id="KW-1133">Transmembrane helix</keyword>
<feature type="transmembrane region" description="Helical" evidence="3">
    <location>
        <begin position="185"/>
        <end position="205"/>
    </location>
</feature>
<gene>
    <name evidence="5" type="ORF">K443DRAFT_101259</name>
</gene>
<dbReference type="Proteomes" id="UP000054477">
    <property type="component" value="Unassembled WGS sequence"/>
</dbReference>
<dbReference type="SUPFAM" id="SSF103473">
    <property type="entry name" value="MFS general substrate transporter"/>
    <property type="match status" value="1"/>
</dbReference>
<dbReference type="PROSITE" id="PS50850">
    <property type="entry name" value="MFS"/>
    <property type="match status" value="1"/>
</dbReference>
<evidence type="ECO:0000313" key="6">
    <source>
        <dbReference type="Proteomes" id="UP000054477"/>
    </source>
</evidence>
<reference evidence="6" key="2">
    <citation type="submission" date="2015-01" db="EMBL/GenBank/DDBJ databases">
        <title>Evolutionary Origins and Diversification of the Mycorrhizal Mutualists.</title>
        <authorList>
            <consortium name="DOE Joint Genome Institute"/>
            <consortium name="Mycorrhizal Genomics Consortium"/>
            <person name="Kohler A."/>
            <person name="Kuo A."/>
            <person name="Nagy L.G."/>
            <person name="Floudas D."/>
            <person name="Copeland A."/>
            <person name="Barry K.W."/>
            <person name="Cichocki N."/>
            <person name="Veneault-Fourrey C."/>
            <person name="LaButti K."/>
            <person name="Lindquist E.A."/>
            <person name="Lipzen A."/>
            <person name="Lundell T."/>
            <person name="Morin E."/>
            <person name="Murat C."/>
            <person name="Riley R."/>
            <person name="Ohm R."/>
            <person name="Sun H."/>
            <person name="Tunlid A."/>
            <person name="Henrissat B."/>
            <person name="Grigoriev I.V."/>
            <person name="Hibbett D.S."/>
            <person name="Martin F."/>
        </authorList>
    </citation>
    <scope>NUCLEOTIDE SEQUENCE [LARGE SCALE GENOMIC DNA]</scope>
    <source>
        <strain evidence="6">LaAM-08-1</strain>
    </source>
</reference>
<dbReference type="PANTHER" id="PTHR42910:SF1">
    <property type="entry name" value="MAJOR FACILITATOR SUPERFAMILY (MFS) PROFILE DOMAIN-CONTAINING PROTEIN"/>
    <property type="match status" value="1"/>
</dbReference>
<evidence type="ECO:0000256" key="2">
    <source>
        <dbReference type="SAM" id="MobiDB-lite"/>
    </source>
</evidence>
<protein>
    <recommendedName>
        <fullName evidence="4">Major facilitator superfamily (MFS) profile domain-containing protein</fullName>
    </recommendedName>
</protein>
<sequence>MASAQLVSSVQETDEKSCASDIADPRPRPTKEFCILPIPTRLRYNPELPFKFTYGIAVAYAVVGTLITANLYYCQPLLIEMSKSFHVSYDGVARIPTFYKPGTYAVGILLICPLGDLLHRRYSLFQRQLILLLVLASALLTFGLTQALNLVLFESFTFLAGLTNVSSQILIPLITEIAPPSQRSFAYSIVLTGMLLGILLARIVAGIVGQFVAWRMVYYTMFGLQCLVVVLLYFFLPDYPPKPENKGLTYGRIFWTMAKYAVTEPIVIQVIIITIGTSAAFSSYWVTMTFLLGGKPYYYSTLAIGLFGIVGLAGVIAGPLSGRIVDRILPWHAILISTSLMLLFQGVHTAAGGIHISAVIISSFGLDFLKQVQNVGLLMSMFSVSLSAGSRLNALFVLSFYVGQIMGTSVGTMVFVRYGWRASSALGMGWYAMQIFVLLMRGPHCKRYTWVGYEGGARILKNGLIQETVNENKSS</sequence>
<feature type="transmembrane region" description="Helical" evidence="3">
    <location>
        <begin position="158"/>
        <end position="178"/>
    </location>
</feature>
<dbReference type="InterPro" id="IPR036259">
    <property type="entry name" value="MFS_trans_sf"/>
</dbReference>
<dbReference type="Pfam" id="PF07690">
    <property type="entry name" value="MFS_1"/>
    <property type="match status" value="1"/>
</dbReference>
<keyword evidence="3" id="KW-0812">Transmembrane</keyword>
<feature type="transmembrane region" description="Helical" evidence="3">
    <location>
        <begin position="217"/>
        <end position="236"/>
    </location>
</feature>
<keyword evidence="6" id="KW-1185">Reference proteome</keyword>
<dbReference type="AlphaFoldDB" id="A0A0C9XEC4"/>
<feature type="transmembrane region" description="Helical" evidence="3">
    <location>
        <begin position="52"/>
        <end position="73"/>
    </location>
</feature>
<evidence type="ECO:0000256" key="3">
    <source>
        <dbReference type="SAM" id="Phobius"/>
    </source>
</evidence>
<feature type="transmembrane region" description="Helical" evidence="3">
    <location>
        <begin position="266"/>
        <end position="285"/>
    </location>
</feature>
<dbReference type="STRING" id="1095629.A0A0C9XEC4"/>
<organism evidence="5 6">
    <name type="scientific">Laccaria amethystina LaAM-08-1</name>
    <dbReference type="NCBI Taxonomy" id="1095629"/>
    <lineage>
        <taxon>Eukaryota</taxon>
        <taxon>Fungi</taxon>
        <taxon>Dikarya</taxon>
        <taxon>Basidiomycota</taxon>
        <taxon>Agaricomycotina</taxon>
        <taxon>Agaricomycetes</taxon>
        <taxon>Agaricomycetidae</taxon>
        <taxon>Agaricales</taxon>
        <taxon>Agaricineae</taxon>
        <taxon>Hydnangiaceae</taxon>
        <taxon>Laccaria</taxon>
    </lineage>
</organism>
<feature type="region of interest" description="Disordered" evidence="2">
    <location>
        <begin position="1"/>
        <end position="24"/>
    </location>
</feature>
<proteinExistence type="predicted"/>
<dbReference type="GO" id="GO:0022857">
    <property type="term" value="F:transmembrane transporter activity"/>
    <property type="evidence" value="ECO:0007669"/>
    <property type="project" value="InterPro"/>
</dbReference>
<dbReference type="Gene3D" id="1.20.1250.20">
    <property type="entry name" value="MFS general substrate transporter like domains"/>
    <property type="match status" value="1"/>
</dbReference>
<dbReference type="HOGENOM" id="CLU_001265_23_3_1"/>
<feature type="compositionally biased region" description="Polar residues" evidence="2">
    <location>
        <begin position="1"/>
        <end position="11"/>
    </location>
</feature>
<accession>A0A0C9XEC4</accession>
<feature type="domain" description="Major facilitator superfamily (MFS) profile" evidence="4">
    <location>
        <begin position="56"/>
        <end position="446"/>
    </location>
</feature>
<feature type="compositionally biased region" description="Basic and acidic residues" evidence="2">
    <location>
        <begin position="13"/>
        <end position="24"/>
    </location>
</feature>
<feature type="transmembrane region" description="Helical" evidence="3">
    <location>
        <begin position="297"/>
        <end position="316"/>
    </location>
</feature>
<keyword evidence="3" id="KW-0472">Membrane</keyword>